<accession>A0A0R2NNM3</accession>
<dbReference type="CDD" id="cd24152">
    <property type="entry name" value="ASKHA_NBD_ROK-like"/>
    <property type="match status" value="1"/>
</dbReference>
<dbReference type="GO" id="GO:0016301">
    <property type="term" value="F:kinase activity"/>
    <property type="evidence" value="ECO:0007669"/>
    <property type="project" value="UniProtKB-KW"/>
</dbReference>
<comment type="similarity">
    <text evidence="1">Belongs to the ROK (NagC/XylR) family.</text>
</comment>
<comment type="caution">
    <text evidence="2">The sequence shown here is derived from an EMBL/GenBank/DDBJ whole genome shotgun (WGS) entry which is preliminary data.</text>
</comment>
<name>A0A0R2NNM3_9LACO</name>
<dbReference type="EMBL" id="AYGX02000082">
    <property type="protein sequence ID" value="KRO27302.1"/>
    <property type="molecule type" value="Genomic_DNA"/>
</dbReference>
<reference evidence="2 3" key="1">
    <citation type="journal article" date="2015" name="Genome Announc.">
        <title>Expanding the biotechnology potential of lactobacilli through comparative genomics of 213 strains and associated genera.</title>
        <authorList>
            <person name="Sun Z."/>
            <person name="Harris H.M."/>
            <person name="McCann A."/>
            <person name="Guo C."/>
            <person name="Argimon S."/>
            <person name="Zhang W."/>
            <person name="Yang X."/>
            <person name="Jeffery I.B."/>
            <person name="Cooney J.C."/>
            <person name="Kagawa T.F."/>
            <person name="Liu W."/>
            <person name="Song Y."/>
            <person name="Salvetti E."/>
            <person name="Wrobel A."/>
            <person name="Rasinkangas P."/>
            <person name="Parkhill J."/>
            <person name="Rea M.C."/>
            <person name="O'Sullivan O."/>
            <person name="Ritari J."/>
            <person name="Douillard F.P."/>
            <person name="Paul Ross R."/>
            <person name="Yang R."/>
            <person name="Briner A.E."/>
            <person name="Felis G.E."/>
            <person name="de Vos W.M."/>
            <person name="Barrangou R."/>
            <person name="Klaenhammer T.R."/>
            <person name="Caufield P.W."/>
            <person name="Cui Y."/>
            <person name="Zhang H."/>
            <person name="O'Toole P.W."/>
        </authorList>
    </citation>
    <scope>NUCLEOTIDE SEQUENCE [LARGE SCALE GENOMIC DNA]</scope>
    <source>
        <strain evidence="2 3">DSM 21115</strain>
    </source>
</reference>
<dbReference type="InterPro" id="IPR043129">
    <property type="entry name" value="ATPase_NBD"/>
</dbReference>
<keyword evidence="2" id="KW-0418">Kinase</keyword>
<proteinExistence type="inferred from homology"/>
<dbReference type="PANTHER" id="PTHR18964">
    <property type="entry name" value="ROK (REPRESSOR, ORF, KINASE) FAMILY"/>
    <property type="match status" value="1"/>
</dbReference>
<evidence type="ECO:0000313" key="2">
    <source>
        <dbReference type="EMBL" id="KRO27302.1"/>
    </source>
</evidence>
<keyword evidence="3" id="KW-1185">Reference proteome</keyword>
<dbReference type="Gene3D" id="3.30.420.40">
    <property type="match status" value="2"/>
</dbReference>
<dbReference type="Proteomes" id="UP000050920">
    <property type="component" value="Unassembled WGS sequence"/>
</dbReference>
<dbReference type="AlphaFoldDB" id="A0A0R2NNM3"/>
<gene>
    <name evidence="2" type="ORF">DY78_GL000153</name>
</gene>
<organism evidence="2 3">
    <name type="scientific">Lactiplantibacillus fabifermentans DSM 21115</name>
    <dbReference type="NCBI Taxonomy" id="1413187"/>
    <lineage>
        <taxon>Bacteria</taxon>
        <taxon>Bacillati</taxon>
        <taxon>Bacillota</taxon>
        <taxon>Bacilli</taxon>
        <taxon>Lactobacillales</taxon>
        <taxon>Lactobacillaceae</taxon>
        <taxon>Lactiplantibacillus</taxon>
    </lineage>
</organism>
<keyword evidence="2" id="KW-0808">Transferase</keyword>
<dbReference type="PANTHER" id="PTHR18964:SF170">
    <property type="entry name" value="SUGAR KINASE"/>
    <property type="match status" value="1"/>
</dbReference>
<dbReference type="Pfam" id="PF00480">
    <property type="entry name" value="ROK"/>
    <property type="match status" value="1"/>
</dbReference>
<sequence length="301" mass="32466">MILMSKYLVFDIGGTNIKYGIINRSGQLIEKHRFKTPTESLAAFLAPIQQLIDQYQGQYDGLAFSIPGKVRHPDEIIYGGGSLPFLDRQRLADHLSVPTGVPVMVENDGKAAALAELWLGNLKDCQNGVALVLGTGVGGGLVLNGQLFSGSHFQAGELSFMLSDTDETMTGMLGLRGSAVAMIEQIATELKLVDHHDGLKVFEAINAGEPTAVKIFTAYCHTIALTIQNMQSVIDVERYVIGGGISAQPIVASTIRSEYLKLYHGLPIIETTLTAPAIMTGKFSNDANLYGALYHLLQSLE</sequence>
<evidence type="ECO:0000313" key="3">
    <source>
        <dbReference type="Proteomes" id="UP000050920"/>
    </source>
</evidence>
<dbReference type="SUPFAM" id="SSF53067">
    <property type="entry name" value="Actin-like ATPase domain"/>
    <property type="match status" value="1"/>
</dbReference>
<protein>
    <submittedName>
        <fullName evidence="2">Transcriptional regulator sugar kinase</fullName>
    </submittedName>
</protein>
<dbReference type="InterPro" id="IPR000600">
    <property type="entry name" value="ROK"/>
</dbReference>
<evidence type="ECO:0000256" key="1">
    <source>
        <dbReference type="ARBA" id="ARBA00006479"/>
    </source>
</evidence>